<feature type="transmembrane region" description="Helical" evidence="1">
    <location>
        <begin position="124"/>
        <end position="143"/>
    </location>
</feature>
<feature type="transmembrane region" description="Helical" evidence="1">
    <location>
        <begin position="35"/>
        <end position="53"/>
    </location>
</feature>
<organism evidence="3 4">
    <name type="scientific">Vibrio renipiscarius</name>
    <dbReference type="NCBI Taxonomy" id="1461322"/>
    <lineage>
        <taxon>Bacteria</taxon>
        <taxon>Pseudomonadati</taxon>
        <taxon>Pseudomonadota</taxon>
        <taxon>Gammaproteobacteria</taxon>
        <taxon>Vibrionales</taxon>
        <taxon>Vibrionaceae</taxon>
        <taxon>Vibrio</taxon>
    </lineage>
</organism>
<dbReference type="InterPro" id="IPR006750">
    <property type="entry name" value="YdcZ"/>
</dbReference>
<dbReference type="PANTHER" id="PTHR34821">
    <property type="entry name" value="INNER MEMBRANE PROTEIN YDCZ"/>
    <property type="match status" value="1"/>
</dbReference>
<accession>A0A0C2NIG5</accession>
<feature type="chain" id="PRO_5009758796" evidence="2">
    <location>
        <begin position="20"/>
        <end position="172"/>
    </location>
</feature>
<evidence type="ECO:0000313" key="3">
    <source>
        <dbReference type="EMBL" id="KII76110.1"/>
    </source>
</evidence>
<evidence type="ECO:0000313" key="4">
    <source>
        <dbReference type="Proteomes" id="UP000031672"/>
    </source>
</evidence>
<keyword evidence="1" id="KW-0812">Transmembrane</keyword>
<name>A0A0C2NIG5_9VIBR</name>
<dbReference type="GO" id="GO:0005886">
    <property type="term" value="C:plasma membrane"/>
    <property type="evidence" value="ECO:0007669"/>
    <property type="project" value="TreeGrafter"/>
</dbReference>
<protein>
    <submittedName>
        <fullName evidence="3">Membrane protein</fullName>
    </submittedName>
</protein>
<keyword evidence="4" id="KW-1185">Reference proteome</keyword>
<sequence length="172" mass="18345">MTLIILLAIASGMALSAQAAINGQLGAKVGVIESSLLTFGMGTVLTALLIFFFEPSYNANLLTVPKWQLAGALFGIFYMIVMVAAVPKVGVAIATVATILGQMIMSLIIDTQGWLGNAPIELNYWRIAAMLCIAGALVCIYIANRQMQTESEAPVEKDTITTHLTKETLHVS</sequence>
<keyword evidence="2" id="KW-0732">Signal</keyword>
<keyword evidence="1" id="KW-1133">Transmembrane helix</keyword>
<dbReference type="RefSeq" id="WP_040992044.1">
    <property type="nucleotide sequence ID" value="NZ_JTKH01000024.1"/>
</dbReference>
<comment type="caution">
    <text evidence="3">The sequence shown here is derived from an EMBL/GenBank/DDBJ whole genome shotgun (WGS) entry which is preliminary data.</text>
</comment>
<proteinExistence type="predicted"/>
<gene>
    <name evidence="3" type="ORF">OJ16_14920</name>
</gene>
<evidence type="ECO:0000256" key="2">
    <source>
        <dbReference type="SAM" id="SignalP"/>
    </source>
</evidence>
<dbReference type="AlphaFoldDB" id="A0A0C2NIG5"/>
<accession>A0A0C2NSQ7</accession>
<keyword evidence="1" id="KW-0472">Membrane</keyword>
<evidence type="ECO:0000256" key="1">
    <source>
        <dbReference type="SAM" id="Phobius"/>
    </source>
</evidence>
<dbReference type="EMBL" id="JTKH01000024">
    <property type="protein sequence ID" value="KII76110.1"/>
    <property type="molecule type" value="Genomic_DNA"/>
</dbReference>
<feature type="signal peptide" evidence="2">
    <location>
        <begin position="1"/>
        <end position="19"/>
    </location>
</feature>
<dbReference type="STRING" id="1461322.OJ16_14920"/>
<dbReference type="PANTHER" id="PTHR34821:SF2">
    <property type="entry name" value="INNER MEMBRANE PROTEIN YDCZ"/>
    <property type="match status" value="1"/>
</dbReference>
<reference evidence="3 4" key="1">
    <citation type="submission" date="2014-11" db="EMBL/GenBank/DDBJ databases">
        <title>Draft Genome Sequence of Vibrio piscirenalis strains CECT 8603T and CECT 8604, two marine Gammaproteobacterium isolated from cultured gilthead sea bream (Sparus aurata).</title>
        <authorList>
            <person name="Arahal D.R."/>
            <person name="Rodrigo-Torres L."/>
            <person name="Lucena T."/>
            <person name="Pujalte M.J."/>
        </authorList>
    </citation>
    <scope>NUCLEOTIDE SEQUENCE [LARGE SCALE GENOMIC DNA]</scope>
    <source>
        <strain evidence="3 4">DCR 1-4-2</strain>
    </source>
</reference>
<feature type="transmembrane region" description="Helical" evidence="1">
    <location>
        <begin position="73"/>
        <end position="104"/>
    </location>
</feature>
<dbReference type="OrthoDB" id="7864805at2"/>
<dbReference type="Proteomes" id="UP000031672">
    <property type="component" value="Unassembled WGS sequence"/>
</dbReference>
<dbReference type="Pfam" id="PF04657">
    <property type="entry name" value="DMT_YdcZ"/>
    <property type="match status" value="1"/>
</dbReference>